<comment type="caution">
    <text evidence="3">The sequence shown here is derived from an EMBL/GenBank/DDBJ whole genome shotgun (WGS) entry which is preliminary data.</text>
</comment>
<organism evidence="3 4">
    <name type="scientific">Rhodococcus rhodnii</name>
    <dbReference type="NCBI Taxonomy" id="38312"/>
    <lineage>
        <taxon>Bacteria</taxon>
        <taxon>Bacillati</taxon>
        <taxon>Actinomycetota</taxon>
        <taxon>Actinomycetes</taxon>
        <taxon>Mycobacteriales</taxon>
        <taxon>Nocardiaceae</taxon>
        <taxon>Rhodococcus</taxon>
    </lineage>
</organism>
<feature type="transmembrane region" description="Helical" evidence="2">
    <location>
        <begin position="184"/>
        <end position="204"/>
    </location>
</feature>
<feature type="transmembrane region" description="Helical" evidence="2">
    <location>
        <begin position="15"/>
        <end position="35"/>
    </location>
</feature>
<feature type="transmembrane region" description="Helical" evidence="2">
    <location>
        <begin position="120"/>
        <end position="139"/>
    </location>
</feature>
<accession>A0A6P2CC51</accession>
<feature type="transmembrane region" description="Helical" evidence="2">
    <location>
        <begin position="384"/>
        <end position="404"/>
    </location>
</feature>
<feature type="transmembrane region" description="Helical" evidence="2">
    <location>
        <begin position="416"/>
        <end position="438"/>
    </location>
</feature>
<dbReference type="Pfam" id="PF10011">
    <property type="entry name" value="DUF2254"/>
    <property type="match status" value="1"/>
</dbReference>
<feature type="transmembrane region" description="Helical" evidence="2">
    <location>
        <begin position="83"/>
        <end position="100"/>
    </location>
</feature>
<keyword evidence="2" id="KW-1133">Transmembrane helix</keyword>
<dbReference type="EMBL" id="QRCM01000001">
    <property type="protein sequence ID" value="TXG89261.1"/>
    <property type="molecule type" value="Genomic_DNA"/>
</dbReference>
<name>A0A6P2CC51_9NOCA</name>
<protein>
    <submittedName>
        <fullName evidence="3">DUF2254 domain-containing protein</fullName>
    </submittedName>
</protein>
<sequence length="743" mass="80763">MSHWFEHTVVATGRLPLFFLLVAFVATFLFIRVSTRMIRAQVSWWPGNITPGGLHVHHVVFGLLAMLLSGFCFIALADFDTPVANCALAALFGIGSALVLDEFALVLHLRDVYWAEEGRTSIDAVFVAFAITVLFLLGIHPIGFVGEFDDIARGDDTETAIAVGVVLALQFALAALTLLKGKLWTGLLGLFFPPLLVVGAWRLARPRSPWARRRYTTRPAKLDRAVRREERYRRPIVRWKIVVQEFVSGRFGVPAEPAPLPFVPTEGERAPGLATRAANAIRWRRLKRRLEFVPLWRLPLVLVALAVVLGLLFVALDDSLGDDDPATAAVTGFDSGTTATLLSVIAGAMVTLTGLVFTAITLAMQFGASQISVRVVPMLQQEPIMRWSIGMFLATFVFASIIALDLAVDGAEAEPVVSTGLALGLTLVSSVLFVALVSRVGMILDSSKLLLWIAGQGASSLRRTFPVSASRAERPAVARTHDVPAIADGESTPIVLRRPAAEGRVLLAIDLRRIQWLARRWGVTVIVRVSIGDFVAQGATLFDVYGRSVRVRPHQLTSCLIFGDAGSPAASPTAALQAISDIALKALSPSINDPGRAVQAIDHLEDLLLEIAPVVRRDDSHVVLTRIAGYERTWGDYVSIATDEIRHFSGGSAQVQRRLRALLHTLIAATPAEQHPPLEARLAALDDQARREWHDPLDLRLAQATDPQGFGSQWGRTEPAPPLVVEPDDTGSAHPTDAERPVD</sequence>
<dbReference type="AlphaFoldDB" id="A0A6P2CC51"/>
<feature type="region of interest" description="Disordered" evidence="1">
    <location>
        <begin position="700"/>
        <end position="743"/>
    </location>
</feature>
<evidence type="ECO:0000256" key="1">
    <source>
        <dbReference type="SAM" id="MobiDB-lite"/>
    </source>
</evidence>
<dbReference type="InterPro" id="IPR018723">
    <property type="entry name" value="DUF2254_membrane"/>
</dbReference>
<keyword evidence="2" id="KW-0472">Membrane</keyword>
<feature type="transmembrane region" description="Helical" evidence="2">
    <location>
        <begin position="336"/>
        <end position="363"/>
    </location>
</feature>
<dbReference type="RefSeq" id="WP_010839496.1">
    <property type="nucleotide sequence ID" value="NZ_QRCM01000001.1"/>
</dbReference>
<dbReference type="Proteomes" id="UP000471120">
    <property type="component" value="Unassembled WGS sequence"/>
</dbReference>
<keyword evidence="2" id="KW-0812">Transmembrane</keyword>
<feature type="transmembrane region" description="Helical" evidence="2">
    <location>
        <begin position="55"/>
        <end position="76"/>
    </location>
</feature>
<feature type="transmembrane region" description="Helical" evidence="2">
    <location>
        <begin position="295"/>
        <end position="316"/>
    </location>
</feature>
<gene>
    <name evidence="3" type="ORF">DW322_02135</name>
</gene>
<reference evidence="3 4" key="1">
    <citation type="submission" date="2018-07" db="EMBL/GenBank/DDBJ databases">
        <title>Genome sequence of Rhodococcus rhodnii ATCC 35071 from Rhodnius prolixus.</title>
        <authorList>
            <person name="Patel V."/>
            <person name="Vogel K.J."/>
        </authorList>
    </citation>
    <scope>NUCLEOTIDE SEQUENCE [LARGE SCALE GENOMIC DNA]</scope>
    <source>
        <strain evidence="3 4">ATCC 35071</strain>
    </source>
</reference>
<evidence type="ECO:0000256" key="2">
    <source>
        <dbReference type="SAM" id="Phobius"/>
    </source>
</evidence>
<evidence type="ECO:0000313" key="3">
    <source>
        <dbReference type="EMBL" id="TXG89261.1"/>
    </source>
</evidence>
<proteinExistence type="predicted"/>
<evidence type="ECO:0000313" key="4">
    <source>
        <dbReference type="Proteomes" id="UP000471120"/>
    </source>
</evidence>